<keyword evidence="3 6" id="KW-0812">Transmembrane</keyword>
<dbReference type="PANTHER" id="PTHR30572:SF18">
    <property type="entry name" value="ABC-TYPE MACROLIDE FAMILY EXPORT SYSTEM PERMEASE COMPONENT 2"/>
    <property type="match status" value="1"/>
</dbReference>
<sequence length="805" mass="89827">MLKNYLKIAWRNLLRKKVYSAISITGLAVGVACCVLITMYVQDELSYDRYNTNINNIYRVLHAYRNIKDVDVKAPPSPQEYQVWGNAPVGAALSADFPEVKKVTQFTSPFTYLLEHNDRRFQQDGLLFADSATFDIFSWRMLAGNPKKALEAPYSIVLTKSTAQKYFGNENPVGQTLRAEGQFALNVTGVMEDVPANSHFTFNGLVSMNTFRQMKPGIFSEWGYIDFYTYFIVPEHTDMKAMEAKIPGFVARHVPKDDNETYTLAFEPLAAAYLHSQAGRQPGVTGSLSNVYIFSLIAVFILLIACINFINLSTARSMERAREVGVRKAVGAYQKGLVYQFLTESILLSLIAVVLAIVLVLVALPAVSEISGKPLNWRLLLSLKLAPAILCMPLILGLLAGSYPAWVLARFRPVEVLKGQFRSSGSGVILRKALVVIQFSLSVALIAGTAIVYSQLKHLRSHTLGFRQDQMLVINYAGDNKVNQSIDAVKAALARNPAVQSITASRAVPGDFFPNASTLVELRNGDMKVETPALYEIDYDFIPAYEMKMAAGRAYSRDFPSDVEQSLLLNEAAAKLYGYANPEDIIGKRFEQWGRKGQVIGIVKDFNYQSLHKKVEPLVIRMAPSYVLNKISLRIKTDNLPQTIKELEKTWSSLAPHRPFLYTFLDQAFNLQYKQDEHFGELFAAFAALTIFIACLGLFGLATYATEQRVKEIGIRKVLGASVSSIISLLSSDFIRLVLIAIVIATPAVWWAMQQWLQSYAYRIEIQWWMIGLAGILAVITAMITVSFLAMKAAFMNPIKALKTE</sequence>
<dbReference type="Proteomes" id="UP000461730">
    <property type="component" value="Unassembled WGS sequence"/>
</dbReference>
<evidence type="ECO:0000256" key="1">
    <source>
        <dbReference type="ARBA" id="ARBA00004651"/>
    </source>
</evidence>
<name>A0A7K1U4B5_9BACT</name>
<evidence type="ECO:0000313" key="9">
    <source>
        <dbReference type="EMBL" id="MVT09198.1"/>
    </source>
</evidence>
<dbReference type="GO" id="GO:0005886">
    <property type="term" value="C:plasma membrane"/>
    <property type="evidence" value="ECO:0007669"/>
    <property type="project" value="UniProtKB-SubCell"/>
</dbReference>
<dbReference type="Pfam" id="PF02687">
    <property type="entry name" value="FtsX"/>
    <property type="match status" value="2"/>
</dbReference>
<dbReference type="InterPro" id="IPR003838">
    <property type="entry name" value="ABC3_permease_C"/>
</dbReference>
<feature type="transmembrane region" description="Helical" evidence="6">
    <location>
        <begin position="429"/>
        <end position="453"/>
    </location>
</feature>
<feature type="transmembrane region" description="Helical" evidence="6">
    <location>
        <begin position="766"/>
        <end position="790"/>
    </location>
</feature>
<evidence type="ECO:0000256" key="3">
    <source>
        <dbReference type="ARBA" id="ARBA00022692"/>
    </source>
</evidence>
<keyword evidence="4 6" id="KW-1133">Transmembrane helix</keyword>
<dbReference type="GO" id="GO:0022857">
    <property type="term" value="F:transmembrane transporter activity"/>
    <property type="evidence" value="ECO:0007669"/>
    <property type="project" value="TreeGrafter"/>
</dbReference>
<feature type="transmembrane region" description="Helical" evidence="6">
    <location>
        <begin position="387"/>
        <end position="408"/>
    </location>
</feature>
<evidence type="ECO:0000256" key="4">
    <source>
        <dbReference type="ARBA" id="ARBA00022989"/>
    </source>
</evidence>
<feature type="transmembrane region" description="Helical" evidence="6">
    <location>
        <begin position="345"/>
        <end position="367"/>
    </location>
</feature>
<organism evidence="9 10">
    <name type="scientific">Chitinophaga tropicalis</name>
    <dbReference type="NCBI Taxonomy" id="2683588"/>
    <lineage>
        <taxon>Bacteria</taxon>
        <taxon>Pseudomonadati</taxon>
        <taxon>Bacteroidota</taxon>
        <taxon>Chitinophagia</taxon>
        <taxon>Chitinophagales</taxon>
        <taxon>Chitinophagaceae</taxon>
        <taxon>Chitinophaga</taxon>
    </lineage>
</organism>
<dbReference type="InterPro" id="IPR025857">
    <property type="entry name" value="MacB_PCD"/>
</dbReference>
<dbReference type="AlphaFoldDB" id="A0A7K1U4B5"/>
<dbReference type="PROSITE" id="PS51257">
    <property type="entry name" value="PROKAR_LIPOPROTEIN"/>
    <property type="match status" value="1"/>
</dbReference>
<evidence type="ECO:0000259" key="8">
    <source>
        <dbReference type="Pfam" id="PF12704"/>
    </source>
</evidence>
<feature type="domain" description="ABC3 transporter permease C-terminal" evidence="7">
    <location>
        <begin position="685"/>
        <end position="798"/>
    </location>
</feature>
<feature type="transmembrane region" description="Helical" evidence="6">
    <location>
        <begin position="21"/>
        <end position="41"/>
    </location>
</feature>
<evidence type="ECO:0000256" key="2">
    <source>
        <dbReference type="ARBA" id="ARBA00022475"/>
    </source>
</evidence>
<dbReference type="PANTHER" id="PTHR30572">
    <property type="entry name" value="MEMBRANE COMPONENT OF TRANSPORTER-RELATED"/>
    <property type="match status" value="1"/>
</dbReference>
<feature type="domain" description="ABC3 transporter permease C-terminal" evidence="7">
    <location>
        <begin position="296"/>
        <end position="410"/>
    </location>
</feature>
<dbReference type="RefSeq" id="WP_157306627.1">
    <property type="nucleotide sequence ID" value="NZ_WRXN01000005.1"/>
</dbReference>
<reference evidence="9 10" key="1">
    <citation type="submission" date="2019-12" db="EMBL/GenBank/DDBJ databases">
        <title>Chitinophaga sp. strain ysch24 (GDMCC 1.1355), whole genome shotgun sequence.</title>
        <authorList>
            <person name="Zhang X."/>
        </authorList>
    </citation>
    <scope>NUCLEOTIDE SEQUENCE [LARGE SCALE GENOMIC DNA]</scope>
    <source>
        <strain evidence="10">ysch24</strain>
    </source>
</reference>
<dbReference type="InterPro" id="IPR050250">
    <property type="entry name" value="Macrolide_Exporter_MacB"/>
</dbReference>
<keyword evidence="2" id="KW-1003">Cell membrane</keyword>
<comment type="subcellular location">
    <subcellularLocation>
        <location evidence="1">Cell membrane</location>
        <topology evidence="1">Multi-pass membrane protein</topology>
    </subcellularLocation>
</comment>
<feature type="domain" description="MacB-like periplasmic core" evidence="8">
    <location>
        <begin position="20"/>
        <end position="246"/>
    </location>
</feature>
<evidence type="ECO:0000259" key="7">
    <source>
        <dbReference type="Pfam" id="PF02687"/>
    </source>
</evidence>
<protein>
    <submittedName>
        <fullName evidence="9">FtsX-like permease family protein</fullName>
    </submittedName>
</protein>
<feature type="transmembrane region" description="Helical" evidence="6">
    <location>
        <begin position="718"/>
        <end position="746"/>
    </location>
</feature>
<evidence type="ECO:0000256" key="5">
    <source>
        <dbReference type="ARBA" id="ARBA00023136"/>
    </source>
</evidence>
<comment type="caution">
    <text evidence="9">The sequence shown here is derived from an EMBL/GenBank/DDBJ whole genome shotgun (WGS) entry which is preliminary data.</text>
</comment>
<accession>A0A7K1U4B5</accession>
<keyword evidence="5 6" id="KW-0472">Membrane</keyword>
<gene>
    <name evidence="9" type="ORF">GO493_13070</name>
</gene>
<feature type="transmembrane region" description="Helical" evidence="6">
    <location>
        <begin position="291"/>
        <end position="312"/>
    </location>
</feature>
<dbReference type="Pfam" id="PF12704">
    <property type="entry name" value="MacB_PCD"/>
    <property type="match status" value="1"/>
</dbReference>
<proteinExistence type="predicted"/>
<feature type="transmembrane region" description="Helical" evidence="6">
    <location>
        <begin position="682"/>
        <end position="706"/>
    </location>
</feature>
<evidence type="ECO:0000256" key="6">
    <source>
        <dbReference type="SAM" id="Phobius"/>
    </source>
</evidence>
<dbReference type="EMBL" id="WRXN01000005">
    <property type="protein sequence ID" value="MVT09198.1"/>
    <property type="molecule type" value="Genomic_DNA"/>
</dbReference>
<evidence type="ECO:0000313" key="10">
    <source>
        <dbReference type="Proteomes" id="UP000461730"/>
    </source>
</evidence>
<keyword evidence="10" id="KW-1185">Reference proteome</keyword>